<feature type="domain" description="G" evidence="1">
    <location>
        <begin position="55"/>
        <end position="159"/>
    </location>
</feature>
<comment type="caution">
    <text evidence="2">The sequence shown here is derived from an EMBL/GenBank/DDBJ whole genome shotgun (WGS) entry which is preliminary data.</text>
</comment>
<gene>
    <name evidence="2" type="ORF">ABT384_02845</name>
</gene>
<accession>A0ABV1XJE6</accession>
<evidence type="ECO:0000313" key="2">
    <source>
        <dbReference type="EMBL" id="MER7371583.1"/>
    </source>
</evidence>
<evidence type="ECO:0000313" key="3">
    <source>
        <dbReference type="Proteomes" id="UP001486207"/>
    </source>
</evidence>
<dbReference type="InterPro" id="IPR006073">
    <property type="entry name" value="GTP-bd"/>
</dbReference>
<reference evidence="2 3" key="1">
    <citation type="submission" date="2024-06" db="EMBL/GenBank/DDBJ databases">
        <title>The Natural Products Discovery Center: Release of the First 8490 Sequenced Strains for Exploring Actinobacteria Biosynthetic Diversity.</title>
        <authorList>
            <person name="Kalkreuter E."/>
            <person name="Kautsar S.A."/>
            <person name="Yang D."/>
            <person name="Bader C.D."/>
            <person name="Teijaro C.N."/>
            <person name="Fluegel L."/>
            <person name="Davis C.M."/>
            <person name="Simpson J.R."/>
            <person name="Lauterbach L."/>
            <person name="Steele A.D."/>
            <person name="Gui C."/>
            <person name="Meng S."/>
            <person name="Li G."/>
            <person name="Viehrig K."/>
            <person name="Ye F."/>
            <person name="Su P."/>
            <person name="Kiefer A.F."/>
            <person name="Nichols A."/>
            <person name="Cepeda A.J."/>
            <person name="Yan W."/>
            <person name="Fan B."/>
            <person name="Jiang Y."/>
            <person name="Adhikari A."/>
            <person name="Zheng C.-J."/>
            <person name="Schuster L."/>
            <person name="Cowan T.M."/>
            <person name="Smanski M.J."/>
            <person name="Chevrette M.G."/>
            <person name="De Carvalho L.P.S."/>
            <person name="Shen B."/>
        </authorList>
    </citation>
    <scope>NUCLEOTIDE SEQUENCE [LARGE SCALE GENOMIC DNA]</scope>
    <source>
        <strain evidence="2 3">NPDC000155</strain>
    </source>
</reference>
<dbReference type="Gene3D" id="3.40.50.300">
    <property type="entry name" value="P-loop containing nucleotide triphosphate hydrolases"/>
    <property type="match status" value="1"/>
</dbReference>
<dbReference type="InterPro" id="IPR027417">
    <property type="entry name" value="P-loop_NTPase"/>
</dbReference>
<dbReference type="CDD" id="cd00882">
    <property type="entry name" value="Ras_like_GTPase"/>
    <property type="match status" value="1"/>
</dbReference>
<protein>
    <submittedName>
        <fullName evidence="2">GTPase domain-containing protein</fullName>
    </submittedName>
</protein>
<dbReference type="Pfam" id="PF01926">
    <property type="entry name" value="MMR_HSR1"/>
    <property type="match status" value="1"/>
</dbReference>
<keyword evidence="3" id="KW-1185">Reference proteome</keyword>
<evidence type="ECO:0000259" key="1">
    <source>
        <dbReference type="Pfam" id="PF01926"/>
    </source>
</evidence>
<dbReference type="RefSeq" id="WP_190068693.1">
    <property type="nucleotide sequence ID" value="NZ_BNBM01000002.1"/>
</dbReference>
<name>A0ABV1XJE6_9ACTN</name>
<proteinExistence type="predicted"/>
<dbReference type="SUPFAM" id="SSF52540">
    <property type="entry name" value="P-loop containing nucleoside triphosphate hydrolases"/>
    <property type="match status" value="1"/>
</dbReference>
<sequence length="467" mass="49043">MDTVSGGRPAPPRTPGPAAGCLAVLCELLRSRNEFAGPACAVLDDMAAHCREPLRVAVTGDVSCGKSTLVNALLGGRHAAVRWEETTAEVTWYRHPSLPPGLPPGPEHRMAVVPFPLADRIVLADTPGVNTASGRGRVTEDMLSAASDAAASATVLLYLSGAELMGGSRERLRRFVELTRGEYGSGFNIVLVAAKADTCTAPWPSIEENLIAKSRIPGVRAVAVSQQLAMTVRAELLRPGHLATLRTLAGNSELAAAVPGGWHALELTARRTGVAMDALAALAEVAPLPCVTPALPLVADGTIGTLRQLSGFWEELSGLRAVEAALESLAEDSEVLTVNAVTGRLHRLAARLGAARADRIQRGLAQLRRCPHFVALDRRGAALHLRGPALRSVPDGDRAATAALLRGESDGPLPPSALAHWQRLAFQPGRSTEVGRVARLVIEAASAPPPVQAHCSCAETLRKEPRG</sequence>
<dbReference type="Proteomes" id="UP001486207">
    <property type="component" value="Unassembled WGS sequence"/>
</dbReference>
<organism evidence="2 3">
    <name type="scientific">Streptomyces lanatus</name>
    <dbReference type="NCBI Taxonomy" id="66900"/>
    <lineage>
        <taxon>Bacteria</taxon>
        <taxon>Bacillati</taxon>
        <taxon>Actinomycetota</taxon>
        <taxon>Actinomycetes</taxon>
        <taxon>Kitasatosporales</taxon>
        <taxon>Streptomycetaceae</taxon>
        <taxon>Streptomyces</taxon>
    </lineage>
</organism>
<dbReference type="EMBL" id="JBEPFB010000001">
    <property type="protein sequence ID" value="MER7371583.1"/>
    <property type="molecule type" value="Genomic_DNA"/>
</dbReference>